<feature type="compositionally biased region" description="Polar residues" evidence="1">
    <location>
        <begin position="203"/>
        <end position="217"/>
    </location>
</feature>
<evidence type="ECO:0000256" key="1">
    <source>
        <dbReference type="SAM" id="MobiDB-lite"/>
    </source>
</evidence>
<dbReference type="Proteomes" id="UP000285326">
    <property type="component" value="Unassembled WGS sequence"/>
</dbReference>
<proteinExistence type="predicted"/>
<evidence type="ECO:0000313" key="4">
    <source>
        <dbReference type="Proteomes" id="UP000285326"/>
    </source>
</evidence>
<dbReference type="EMBL" id="MCBS01022831">
    <property type="protein sequence ID" value="RKF76312.1"/>
    <property type="molecule type" value="Genomic_DNA"/>
</dbReference>
<feature type="region of interest" description="Disordered" evidence="1">
    <location>
        <begin position="178"/>
        <end position="233"/>
    </location>
</feature>
<dbReference type="InterPro" id="IPR021109">
    <property type="entry name" value="Peptidase_aspartic_dom_sf"/>
</dbReference>
<dbReference type="Gene3D" id="2.40.70.10">
    <property type="entry name" value="Acid Proteases"/>
    <property type="match status" value="1"/>
</dbReference>
<gene>
    <name evidence="3" type="ORF">GcM1_228056</name>
</gene>
<feature type="domain" description="Retrovirus-related Pol polyprotein from transposon TNT 1-94-like beta-barrel" evidence="2">
    <location>
        <begin position="250"/>
        <end position="328"/>
    </location>
</feature>
<accession>A0A420IP89</accession>
<reference evidence="3 4" key="1">
    <citation type="journal article" date="2018" name="BMC Genomics">
        <title>Comparative genome analyses reveal sequence features reflecting distinct modes of host-adaptation between dicot and monocot powdery mildew.</title>
        <authorList>
            <person name="Wu Y."/>
            <person name="Ma X."/>
            <person name="Pan Z."/>
            <person name="Kale S.D."/>
            <person name="Song Y."/>
            <person name="King H."/>
            <person name="Zhang Q."/>
            <person name="Presley C."/>
            <person name="Deng X."/>
            <person name="Wei C.I."/>
            <person name="Xiao S."/>
        </authorList>
    </citation>
    <scope>NUCLEOTIDE SEQUENCE [LARGE SCALE GENOMIC DNA]</scope>
    <source>
        <strain evidence="3">UMSG1</strain>
    </source>
</reference>
<comment type="caution">
    <text evidence="3">The sequence shown here is derived from an EMBL/GenBank/DDBJ whole genome shotgun (WGS) entry which is preliminary data.</text>
</comment>
<organism evidence="3 4">
    <name type="scientific">Golovinomyces cichoracearum</name>
    <dbReference type="NCBI Taxonomy" id="62708"/>
    <lineage>
        <taxon>Eukaryota</taxon>
        <taxon>Fungi</taxon>
        <taxon>Dikarya</taxon>
        <taxon>Ascomycota</taxon>
        <taxon>Pezizomycotina</taxon>
        <taxon>Leotiomycetes</taxon>
        <taxon>Erysiphales</taxon>
        <taxon>Erysiphaceae</taxon>
        <taxon>Golovinomyces</taxon>
    </lineage>
</organism>
<evidence type="ECO:0000313" key="3">
    <source>
        <dbReference type="EMBL" id="RKF76312.1"/>
    </source>
</evidence>
<dbReference type="InterPro" id="IPR054722">
    <property type="entry name" value="PolX-like_BBD"/>
</dbReference>
<protein>
    <recommendedName>
        <fullName evidence="2">Retrovirus-related Pol polyprotein from transposon TNT 1-94-like beta-barrel domain-containing protein</fullName>
    </recommendedName>
</protein>
<dbReference type="Pfam" id="PF22936">
    <property type="entry name" value="Pol_BBD"/>
    <property type="match status" value="1"/>
</dbReference>
<name>A0A420IP89_9PEZI</name>
<feature type="region of interest" description="Disordered" evidence="1">
    <location>
        <begin position="113"/>
        <end position="136"/>
    </location>
</feature>
<feature type="compositionally biased region" description="Basic residues" evidence="1">
    <location>
        <begin position="180"/>
        <end position="191"/>
    </location>
</feature>
<sequence length="428" mass="48622">MDVWKFLKDRCNKISESTASNFMSKIQSFPDQFDIEEKEIHSTWKNLKGHRRKLIAADESFRSVYPDRTIFLILAMTLPSTYSAILDSFRGNKWTVEEKLNILIEKKEDSRAHEGAHPAFGKSHYQRQRQNSDVTMRDTSDTFVQMRCYKCHGSKYISRKCPYVKAAIEYTIALREKDQKKPKKIPKRNRITTKGGHGYTAYGKTSDSSSHEFTSNDSSEEPKSDSDSSQPQKVMLKKELISKSTPAAGVLDTGATSSITDQICLFREKFKKIHSTTIQVGGGALKSSHRVTMVVKFADGSSGIAKNVFYEPYLDVNLLSAKRLCRTGMKGQFDEKNVWIKDGNKIMIHAVRTDGLYIVKHIATELRGKPLDTRLKEQMVCFATHRSPENTPQATELDSRLKYHCNTSKKCIDNPYLSDKGPDLSDDD</sequence>
<evidence type="ECO:0000259" key="2">
    <source>
        <dbReference type="Pfam" id="PF22936"/>
    </source>
</evidence>
<dbReference type="AlphaFoldDB" id="A0A420IP89"/>